<comment type="caution">
    <text evidence="3">The sequence shown here is derived from an EMBL/GenBank/DDBJ whole genome shotgun (WGS) entry which is preliminary data.</text>
</comment>
<protein>
    <submittedName>
        <fullName evidence="3">Echinoderm microtubule-associated protein-like 5</fullName>
    </submittedName>
</protein>
<keyword evidence="4" id="KW-1185">Reference proteome</keyword>
<proteinExistence type="predicted"/>
<accession>A0AAN8WVH4</accession>
<organism evidence="3 4">
    <name type="scientific">Halocaridina rubra</name>
    <name type="common">Hawaiian red shrimp</name>
    <dbReference type="NCBI Taxonomy" id="373956"/>
    <lineage>
        <taxon>Eukaryota</taxon>
        <taxon>Metazoa</taxon>
        <taxon>Ecdysozoa</taxon>
        <taxon>Arthropoda</taxon>
        <taxon>Crustacea</taxon>
        <taxon>Multicrustacea</taxon>
        <taxon>Malacostraca</taxon>
        <taxon>Eumalacostraca</taxon>
        <taxon>Eucarida</taxon>
        <taxon>Decapoda</taxon>
        <taxon>Pleocyemata</taxon>
        <taxon>Caridea</taxon>
        <taxon>Atyoidea</taxon>
        <taxon>Atyidae</taxon>
        <taxon>Halocaridina</taxon>
    </lineage>
</organism>
<dbReference type="Proteomes" id="UP001381693">
    <property type="component" value="Unassembled WGS sequence"/>
</dbReference>
<evidence type="ECO:0000256" key="1">
    <source>
        <dbReference type="ARBA" id="ARBA00022574"/>
    </source>
</evidence>
<dbReference type="PANTHER" id="PTHR13720">
    <property type="entry name" value="WD-40 REPEAT PROTEIN"/>
    <property type="match status" value="1"/>
</dbReference>
<dbReference type="Gene3D" id="2.130.10.10">
    <property type="entry name" value="YVTN repeat-like/Quinoprotein amine dehydrogenase"/>
    <property type="match status" value="2"/>
</dbReference>
<keyword evidence="2" id="KW-0677">Repeat</keyword>
<sequence>MSSQPGIRSLSAAQGTDIPILIGTQHAEILVMDAEGIFTVLVQGHGKGEVWGLDTHPSLLEIVTVGDDNALRRWDLEGCLPLGAANLRKTARCVNFHPSAVFLVIGFLDGE</sequence>
<dbReference type="PANTHER" id="PTHR13720:SF33">
    <property type="entry name" value="HELP DOMAIN-CONTAINING PROTEIN"/>
    <property type="match status" value="1"/>
</dbReference>
<reference evidence="3 4" key="1">
    <citation type="submission" date="2023-11" db="EMBL/GenBank/DDBJ databases">
        <title>Halocaridina rubra genome assembly.</title>
        <authorList>
            <person name="Smith C."/>
        </authorList>
    </citation>
    <scope>NUCLEOTIDE SEQUENCE [LARGE SCALE GENOMIC DNA]</scope>
    <source>
        <strain evidence="3">EP-1</strain>
        <tissue evidence="3">Whole</tissue>
    </source>
</reference>
<keyword evidence="1" id="KW-0853">WD repeat</keyword>
<name>A0AAN8WVH4_HALRR</name>
<dbReference type="InterPro" id="IPR015943">
    <property type="entry name" value="WD40/YVTN_repeat-like_dom_sf"/>
</dbReference>
<dbReference type="EMBL" id="JAXCGZ010017420">
    <property type="protein sequence ID" value="KAK7068129.1"/>
    <property type="molecule type" value="Genomic_DNA"/>
</dbReference>
<dbReference type="SUPFAM" id="SSF50978">
    <property type="entry name" value="WD40 repeat-like"/>
    <property type="match status" value="1"/>
</dbReference>
<dbReference type="AlphaFoldDB" id="A0AAN8WVH4"/>
<evidence type="ECO:0000256" key="2">
    <source>
        <dbReference type="ARBA" id="ARBA00022737"/>
    </source>
</evidence>
<evidence type="ECO:0000313" key="4">
    <source>
        <dbReference type="Proteomes" id="UP001381693"/>
    </source>
</evidence>
<evidence type="ECO:0000313" key="3">
    <source>
        <dbReference type="EMBL" id="KAK7068129.1"/>
    </source>
</evidence>
<dbReference type="InterPro" id="IPR036322">
    <property type="entry name" value="WD40_repeat_dom_sf"/>
</dbReference>
<dbReference type="GO" id="GO:0008017">
    <property type="term" value="F:microtubule binding"/>
    <property type="evidence" value="ECO:0007669"/>
    <property type="project" value="TreeGrafter"/>
</dbReference>
<dbReference type="InterPro" id="IPR050630">
    <property type="entry name" value="WD_repeat_EMAP"/>
</dbReference>
<gene>
    <name evidence="3" type="primary">EML5_2</name>
    <name evidence="3" type="ORF">SK128_025074</name>
</gene>